<keyword evidence="6" id="KW-0560">Oxidoreductase</keyword>
<comment type="cofactor">
    <cofactor evidence="1">
        <name>FAD</name>
        <dbReference type="ChEBI" id="CHEBI:57692"/>
    </cofactor>
</comment>
<evidence type="ECO:0000313" key="11">
    <source>
        <dbReference type="Proteomes" id="UP000054248"/>
    </source>
</evidence>
<dbReference type="PANTHER" id="PTHR15944">
    <property type="entry name" value="FARNESYLCYSTEINE LYASE"/>
    <property type="match status" value="1"/>
</dbReference>
<protein>
    <recommendedName>
        <fullName evidence="9">Prenylcysteine lyase domain-containing protein</fullName>
    </recommendedName>
</protein>
<evidence type="ECO:0000313" key="10">
    <source>
        <dbReference type="EMBL" id="KIO23289.1"/>
    </source>
</evidence>
<feature type="domain" description="Prenylcysteine lyase" evidence="9">
    <location>
        <begin position="138"/>
        <end position="304"/>
    </location>
</feature>
<keyword evidence="3" id="KW-0285">Flavoprotein</keyword>
<accession>A0A0C3QE96</accession>
<dbReference type="GO" id="GO:0001735">
    <property type="term" value="F:prenylcysteine oxidase activity"/>
    <property type="evidence" value="ECO:0007669"/>
    <property type="project" value="InterPro"/>
</dbReference>
<dbReference type="Proteomes" id="UP000054248">
    <property type="component" value="Unassembled WGS sequence"/>
</dbReference>
<evidence type="ECO:0000256" key="2">
    <source>
        <dbReference type="ARBA" id="ARBA00009967"/>
    </source>
</evidence>
<dbReference type="AlphaFoldDB" id="A0A0C3QE96"/>
<dbReference type="GO" id="GO:0030327">
    <property type="term" value="P:prenylated protein catabolic process"/>
    <property type="evidence" value="ECO:0007669"/>
    <property type="project" value="TreeGrafter"/>
</dbReference>
<evidence type="ECO:0000256" key="1">
    <source>
        <dbReference type="ARBA" id="ARBA00001974"/>
    </source>
</evidence>
<dbReference type="Gene3D" id="3.50.50.60">
    <property type="entry name" value="FAD/NAD(P)-binding domain"/>
    <property type="match status" value="1"/>
</dbReference>
<dbReference type="InterPro" id="IPR010795">
    <property type="entry name" value="Prenylcys_lyase"/>
</dbReference>
<dbReference type="InterPro" id="IPR017046">
    <property type="entry name" value="Prenylcysteine_Oxase1"/>
</dbReference>
<sequence>MYSMKPYPLIALALLGTLPSGWSVVQATQVQLGTKPPLRVAIIGAAFWIQKAKERHGMDVQVDVFERLNRVGGRATTVHPYDDPSFPSEELGASIFVPANKNLFRAAREFGLNLTELFDEDDVTLWDGDQVLFTYTGSWWDNLKILWRYGYGSPSKAQTLTQQMIDRVLTMYTPTLPRWTSIQGLLKDLGFSNYTAQSGFDLFTSQGVSQKFAEEMIEAATRVNYAQDITTIHGVGAGVCMVAGGAAQVSGGNFRIFEEFLQRSGATLHFNTTVSGLQKSLSASTDKQVWTLSGDSNIPSAPYDHNMFRATEEFGLNVTDLSREDDDMTVWDGDQVILTYSGGWWDNLKMLWRYGYASPTKAKELSISTLEMIESLLKTYTPTLPVWSTIESINENLGFAHQTAQTGLEYFTSQGVTERFVTEMIGAATRVNYAQNVAAIHGLEAAVSMAANGASQVTGGNYQIFEGFIKHSGAKLYLNTTITGLEKTQTPSGKTAWVLSGDSKIPSVSYDHVIFAAPFASSGISLKGSSAKFTPNVDYVRLHVTLLSTTSRSARPERFGLAPGSHVGRMILTNANSNSNAQPQVQEEFDDPYAAYEAPPFNPACSGPGNVCARKVAEKPDFRSISYHKTIERNGREEHIWKVFSMERKSDKWLEDVFGEGTLGWIHRKEVPPIYILQWDSYPVLPPTKSFPPIKADTGLWYVNSMEPWISTMETETLSSRNVVDNLLQEVFGHGICPQGTSPDGWGTKIEDQKVYGWDC</sequence>
<gene>
    <name evidence="10" type="ORF">M407DRAFT_9481</name>
</gene>
<organism evidence="10 11">
    <name type="scientific">Tulasnella calospora MUT 4182</name>
    <dbReference type="NCBI Taxonomy" id="1051891"/>
    <lineage>
        <taxon>Eukaryota</taxon>
        <taxon>Fungi</taxon>
        <taxon>Dikarya</taxon>
        <taxon>Basidiomycota</taxon>
        <taxon>Agaricomycotina</taxon>
        <taxon>Agaricomycetes</taxon>
        <taxon>Cantharellales</taxon>
        <taxon>Tulasnellaceae</taxon>
        <taxon>Tulasnella</taxon>
    </lineage>
</organism>
<comment type="similarity">
    <text evidence="2">Belongs to the prenylcysteine oxidase family.</text>
</comment>
<dbReference type="SUPFAM" id="SSF51905">
    <property type="entry name" value="FAD/NAD(P)-binding domain"/>
    <property type="match status" value="2"/>
</dbReference>
<feature type="chain" id="PRO_5002168492" description="Prenylcysteine lyase domain-containing protein" evidence="8">
    <location>
        <begin position="28"/>
        <end position="760"/>
    </location>
</feature>
<dbReference type="Pfam" id="PF13450">
    <property type="entry name" value="NAD_binding_8"/>
    <property type="match status" value="1"/>
</dbReference>
<evidence type="ECO:0000256" key="7">
    <source>
        <dbReference type="ARBA" id="ARBA00023180"/>
    </source>
</evidence>
<keyword evidence="11" id="KW-1185">Reference proteome</keyword>
<dbReference type="PANTHER" id="PTHR15944:SF0">
    <property type="entry name" value="PRENYLCYSTEINE LYASE DOMAIN-CONTAINING PROTEIN"/>
    <property type="match status" value="1"/>
</dbReference>
<dbReference type="InterPro" id="IPR036188">
    <property type="entry name" value="FAD/NAD-bd_sf"/>
</dbReference>
<keyword evidence="5" id="KW-0274">FAD</keyword>
<reference evidence="11" key="2">
    <citation type="submission" date="2015-01" db="EMBL/GenBank/DDBJ databases">
        <title>Evolutionary Origins and Diversification of the Mycorrhizal Mutualists.</title>
        <authorList>
            <consortium name="DOE Joint Genome Institute"/>
            <consortium name="Mycorrhizal Genomics Consortium"/>
            <person name="Kohler A."/>
            <person name="Kuo A."/>
            <person name="Nagy L.G."/>
            <person name="Floudas D."/>
            <person name="Copeland A."/>
            <person name="Barry K.W."/>
            <person name="Cichocki N."/>
            <person name="Veneault-Fourrey C."/>
            <person name="LaButti K."/>
            <person name="Lindquist E.A."/>
            <person name="Lipzen A."/>
            <person name="Lundell T."/>
            <person name="Morin E."/>
            <person name="Murat C."/>
            <person name="Riley R."/>
            <person name="Ohm R."/>
            <person name="Sun H."/>
            <person name="Tunlid A."/>
            <person name="Henrissat B."/>
            <person name="Grigoriev I.V."/>
            <person name="Hibbett D.S."/>
            <person name="Martin F."/>
        </authorList>
    </citation>
    <scope>NUCLEOTIDE SEQUENCE [LARGE SCALE GENOMIC DNA]</scope>
    <source>
        <strain evidence="11">MUT 4182</strain>
    </source>
</reference>
<dbReference type="HOGENOM" id="CLU_021176_0_0_1"/>
<evidence type="ECO:0000256" key="4">
    <source>
        <dbReference type="ARBA" id="ARBA00022729"/>
    </source>
</evidence>
<evidence type="ECO:0000256" key="8">
    <source>
        <dbReference type="SAM" id="SignalP"/>
    </source>
</evidence>
<dbReference type="EMBL" id="KN823088">
    <property type="protein sequence ID" value="KIO23289.1"/>
    <property type="molecule type" value="Genomic_DNA"/>
</dbReference>
<proteinExistence type="inferred from homology"/>
<evidence type="ECO:0000259" key="9">
    <source>
        <dbReference type="Pfam" id="PF07156"/>
    </source>
</evidence>
<evidence type="ECO:0000256" key="6">
    <source>
        <dbReference type="ARBA" id="ARBA00023002"/>
    </source>
</evidence>
<keyword evidence="4 8" id="KW-0732">Signal</keyword>
<feature type="signal peptide" evidence="8">
    <location>
        <begin position="1"/>
        <end position="27"/>
    </location>
</feature>
<feature type="domain" description="Prenylcysteine lyase" evidence="9">
    <location>
        <begin position="344"/>
        <end position="724"/>
    </location>
</feature>
<dbReference type="Pfam" id="PF07156">
    <property type="entry name" value="Prenylcys_lyase"/>
    <property type="match status" value="2"/>
</dbReference>
<dbReference type="GO" id="GO:0030328">
    <property type="term" value="P:prenylcysteine catabolic process"/>
    <property type="evidence" value="ECO:0007669"/>
    <property type="project" value="InterPro"/>
</dbReference>
<name>A0A0C3QE96_9AGAM</name>
<reference evidence="10 11" key="1">
    <citation type="submission" date="2014-04" db="EMBL/GenBank/DDBJ databases">
        <authorList>
            <consortium name="DOE Joint Genome Institute"/>
            <person name="Kuo A."/>
            <person name="Girlanda M."/>
            <person name="Perotto S."/>
            <person name="Kohler A."/>
            <person name="Nagy L.G."/>
            <person name="Floudas D."/>
            <person name="Copeland A."/>
            <person name="Barry K.W."/>
            <person name="Cichocki N."/>
            <person name="Veneault-Fourrey C."/>
            <person name="LaButti K."/>
            <person name="Lindquist E.A."/>
            <person name="Lipzen A."/>
            <person name="Lundell T."/>
            <person name="Morin E."/>
            <person name="Murat C."/>
            <person name="Sun H."/>
            <person name="Tunlid A."/>
            <person name="Henrissat B."/>
            <person name="Grigoriev I.V."/>
            <person name="Hibbett D.S."/>
            <person name="Martin F."/>
            <person name="Nordberg H.P."/>
            <person name="Cantor M.N."/>
            <person name="Hua S.X."/>
        </authorList>
    </citation>
    <scope>NUCLEOTIDE SEQUENCE [LARGE SCALE GENOMIC DNA]</scope>
    <source>
        <strain evidence="10 11">MUT 4182</strain>
    </source>
</reference>
<evidence type="ECO:0000256" key="5">
    <source>
        <dbReference type="ARBA" id="ARBA00022827"/>
    </source>
</evidence>
<evidence type="ECO:0000256" key="3">
    <source>
        <dbReference type="ARBA" id="ARBA00022630"/>
    </source>
</evidence>
<dbReference type="OrthoDB" id="437369at2759"/>
<keyword evidence="7" id="KW-0325">Glycoprotein</keyword>